<proteinExistence type="predicted"/>
<accession>A0A286REJ7</accession>
<sequence length="85" mass="9426">MYFDVHSYAALDASQSVASWNSKDGTERLHKSRKGNYWLEILSPGRPACGKLIDAEQAAGWLLAEGYELEELPADVKKIAMELIA</sequence>
<dbReference type="Proteomes" id="UP000215086">
    <property type="component" value="Chromosome"/>
</dbReference>
<gene>
    <name evidence="1" type="ORF">THTE_1765</name>
</gene>
<dbReference type="AlphaFoldDB" id="A0A286REJ7"/>
<name>A0A286REJ7_9BACT</name>
<organism evidence="1 2">
    <name type="scientific">Thermogutta terrifontis</name>
    <dbReference type="NCBI Taxonomy" id="1331910"/>
    <lineage>
        <taxon>Bacteria</taxon>
        <taxon>Pseudomonadati</taxon>
        <taxon>Planctomycetota</taxon>
        <taxon>Planctomycetia</taxon>
        <taxon>Pirellulales</taxon>
        <taxon>Thermoguttaceae</taxon>
        <taxon>Thermogutta</taxon>
    </lineage>
</organism>
<reference evidence="1 2" key="1">
    <citation type="journal article" name="Front. Microbiol.">
        <title>Sugar Metabolism of the First Thermophilic Planctomycete Thermogutta terrifontis: Comparative Genomic and Transcriptomic Approaches.</title>
        <authorList>
            <person name="Elcheninov A.G."/>
            <person name="Menzel P."/>
            <person name="Gudbergsdottir S.R."/>
            <person name="Slesarev A.I."/>
            <person name="Kadnikov V.V."/>
            <person name="Krogh A."/>
            <person name="Bonch-Osmolovskaya E.A."/>
            <person name="Peng X."/>
            <person name="Kublanov I.V."/>
        </authorList>
    </citation>
    <scope>NUCLEOTIDE SEQUENCE [LARGE SCALE GENOMIC DNA]</scope>
    <source>
        <strain evidence="1 2">R1</strain>
    </source>
</reference>
<dbReference type="EMBL" id="CP018477">
    <property type="protein sequence ID" value="ASV74367.1"/>
    <property type="molecule type" value="Genomic_DNA"/>
</dbReference>
<protein>
    <submittedName>
        <fullName evidence="1">Uncharacterized protein</fullName>
    </submittedName>
</protein>
<evidence type="ECO:0000313" key="2">
    <source>
        <dbReference type="Proteomes" id="UP000215086"/>
    </source>
</evidence>
<dbReference type="RefSeq" id="WP_095414711.1">
    <property type="nucleotide sequence ID" value="NZ_CP018477.1"/>
</dbReference>
<keyword evidence="2" id="KW-1185">Reference proteome</keyword>
<evidence type="ECO:0000313" key="1">
    <source>
        <dbReference type="EMBL" id="ASV74367.1"/>
    </source>
</evidence>
<dbReference type="OrthoDB" id="9807502at2"/>
<dbReference type="KEGG" id="ttf:THTE_1765"/>